<name>A0AAV7M4L9_PLEWA</name>
<evidence type="ECO:0000313" key="3">
    <source>
        <dbReference type="Proteomes" id="UP001066276"/>
    </source>
</evidence>
<sequence>MRPVARPEAAASRDGGLEPGERLSELRPPETVAHPEPPAHCLLILAALSFLPSPGGLVNAIGGPAFHGERQGSRRPLPPPD</sequence>
<feature type="region of interest" description="Disordered" evidence="1">
    <location>
        <begin position="58"/>
        <end position="81"/>
    </location>
</feature>
<comment type="caution">
    <text evidence="2">The sequence shown here is derived from an EMBL/GenBank/DDBJ whole genome shotgun (WGS) entry which is preliminary data.</text>
</comment>
<gene>
    <name evidence="2" type="ORF">NDU88_001205</name>
</gene>
<feature type="region of interest" description="Disordered" evidence="1">
    <location>
        <begin position="1"/>
        <end position="36"/>
    </location>
</feature>
<reference evidence="2" key="1">
    <citation type="journal article" date="2022" name="bioRxiv">
        <title>Sequencing and chromosome-scale assembly of the giantPleurodeles waltlgenome.</title>
        <authorList>
            <person name="Brown T."/>
            <person name="Elewa A."/>
            <person name="Iarovenko S."/>
            <person name="Subramanian E."/>
            <person name="Araus A.J."/>
            <person name="Petzold A."/>
            <person name="Susuki M."/>
            <person name="Suzuki K.-i.T."/>
            <person name="Hayashi T."/>
            <person name="Toyoda A."/>
            <person name="Oliveira C."/>
            <person name="Osipova E."/>
            <person name="Leigh N.D."/>
            <person name="Simon A."/>
            <person name="Yun M.H."/>
        </authorList>
    </citation>
    <scope>NUCLEOTIDE SEQUENCE</scope>
    <source>
        <strain evidence="2">20211129_DDA</strain>
        <tissue evidence="2">Liver</tissue>
    </source>
</reference>
<proteinExistence type="predicted"/>
<evidence type="ECO:0000313" key="2">
    <source>
        <dbReference type="EMBL" id="KAJ1096058.1"/>
    </source>
</evidence>
<evidence type="ECO:0000256" key="1">
    <source>
        <dbReference type="SAM" id="MobiDB-lite"/>
    </source>
</evidence>
<organism evidence="2 3">
    <name type="scientific">Pleurodeles waltl</name>
    <name type="common">Iberian ribbed newt</name>
    <dbReference type="NCBI Taxonomy" id="8319"/>
    <lineage>
        <taxon>Eukaryota</taxon>
        <taxon>Metazoa</taxon>
        <taxon>Chordata</taxon>
        <taxon>Craniata</taxon>
        <taxon>Vertebrata</taxon>
        <taxon>Euteleostomi</taxon>
        <taxon>Amphibia</taxon>
        <taxon>Batrachia</taxon>
        <taxon>Caudata</taxon>
        <taxon>Salamandroidea</taxon>
        <taxon>Salamandridae</taxon>
        <taxon>Pleurodelinae</taxon>
        <taxon>Pleurodeles</taxon>
    </lineage>
</organism>
<dbReference type="AlphaFoldDB" id="A0AAV7M4L9"/>
<dbReference type="Proteomes" id="UP001066276">
    <property type="component" value="Chromosome 10"/>
</dbReference>
<feature type="compositionally biased region" description="Basic and acidic residues" evidence="1">
    <location>
        <begin position="15"/>
        <end position="28"/>
    </location>
</feature>
<protein>
    <submittedName>
        <fullName evidence="2">Uncharacterized protein</fullName>
    </submittedName>
</protein>
<accession>A0AAV7M4L9</accession>
<dbReference type="EMBL" id="JANPWB010000014">
    <property type="protein sequence ID" value="KAJ1096058.1"/>
    <property type="molecule type" value="Genomic_DNA"/>
</dbReference>
<keyword evidence="3" id="KW-1185">Reference proteome</keyword>